<dbReference type="EMBL" id="BJUV01000014">
    <property type="protein sequence ID" value="GEK83350.1"/>
    <property type="molecule type" value="Genomic_DNA"/>
</dbReference>
<gene>
    <name evidence="3" type="ORF">FB463_001954</name>
    <name evidence="2" type="ORF">FFA01_16590</name>
</gene>
<feature type="domain" description="Novel STAND NTPase 1" evidence="1">
    <location>
        <begin position="37"/>
        <end position="266"/>
    </location>
</feature>
<dbReference type="Gene3D" id="3.40.50.300">
    <property type="entry name" value="P-loop containing nucleotide triphosphate hydrolases"/>
    <property type="match status" value="1"/>
</dbReference>
<organism evidence="3 5">
    <name type="scientific">Frigoribacterium faeni</name>
    <dbReference type="NCBI Taxonomy" id="145483"/>
    <lineage>
        <taxon>Bacteria</taxon>
        <taxon>Bacillati</taxon>
        <taxon>Actinomycetota</taxon>
        <taxon>Actinomycetes</taxon>
        <taxon>Micrococcales</taxon>
        <taxon>Microbacteriaceae</taxon>
        <taxon>Frigoribacterium</taxon>
    </lineage>
</organism>
<reference evidence="3 5" key="2">
    <citation type="submission" date="2020-07" db="EMBL/GenBank/DDBJ databases">
        <title>Sequencing the genomes of 1000 actinobacteria strains.</title>
        <authorList>
            <person name="Klenk H.-P."/>
        </authorList>
    </citation>
    <scope>NUCLEOTIDE SEQUENCE [LARGE SCALE GENOMIC DNA]</scope>
    <source>
        <strain evidence="3 5">DSM 10309</strain>
    </source>
</reference>
<reference evidence="2 4" key="1">
    <citation type="submission" date="2019-07" db="EMBL/GenBank/DDBJ databases">
        <title>Whole genome shotgun sequence of Frigoribacterium faeni NBRC 103066.</title>
        <authorList>
            <person name="Hosoyama A."/>
            <person name="Uohara A."/>
            <person name="Ohji S."/>
            <person name="Ichikawa N."/>
        </authorList>
    </citation>
    <scope>NUCLEOTIDE SEQUENCE [LARGE SCALE GENOMIC DNA]</scope>
    <source>
        <strain evidence="2 4">NBRC 103066</strain>
    </source>
</reference>
<dbReference type="EMBL" id="JACGWW010000002">
    <property type="protein sequence ID" value="MBA8813705.1"/>
    <property type="molecule type" value="Genomic_DNA"/>
</dbReference>
<dbReference type="SUPFAM" id="SSF52540">
    <property type="entry name" value="P-loop containing nucleoside triphosphate hydrolases"/>
    <property type="match status" value="1"/>
</dbReference>
<evidence type="ECO:0000313" key="3">
    <source>
        <dbReference type="EMBL" id="MBA8813705.1"/>
    </source>
</evidence>
<dbReference type="RefSeq" id="WP_146854911.1">
    <property type="nucleotide sequence ID" value="NZ_BAAAHR010000008.1"/>
</dbReference>
<dbReference type="InterPro" id="IPR027417">
    <property type="entry name" value="P-loop_NTPase"/>
</dbReference>
<dbReference type="OrthoDB" id="1489171at2"/>
<evidence type="ECO:0000313" key="4">
    <source>
        <dbReference type="Proteomes" id="UP000321154"/>
    </source>
</evidence>
<name>A0A7W3PIS5_9MICO</name>
<proteinExistence type="predicted"/>
<protein>
    <submittedName>
        <fullName evidence="3">Cdc6-like AAA superfamily ATPase</fullName>
    </submittedName>
    <submittedName>
        <fullName evidence="2">DNA-binding protein</fullName>
    </submittedName>
</protein>
<comment type="caution">
    <text evidence="3">The sequence shown here is derived from an EMBL/GenBank/DDBJ whole genome shotgun (WGS) entry which is preliminary data.</text>
</comment>
<accession>A0A7W3PIS5</accession>
<keyword evidence="4" id="KW-1185">Reference proteome</keyword>
<sequence length="414" mass="44824">MSSSFPALGRFFGLEREKKIADSGIRNIFTPHQPIAESDLLFGRQVEVQKLVETLNTPGQHVLLYGERGVGKSSLANVVASFLTVISLTTIYVKRCDQSDTFESIVKAPLAAVGADLTLVNVSEQDDKKIVGDAKFVKGEKAKSIVASYAASHSLSPSTVAEAIGDLTGLLVVDETDAVGNPEDRRKLAELIKLLSDAGSNFKIMIVGIAATGEELTAAHPSVQRCLKETQLSRMTDPELREIIETGGRAAKLHFVPEVVTSIVRLSAGYPHFTHLIALKCAEQAVTDGRAEIAQEDLNAALQLAVQDAEISLKRDYDLATRSGMTEMYRSIVFAAATVTSEDFSSSVLRDAIERQTGTSMTQASLNNFLQRLVSDDGSSILRRIAKGVYRFSDPRMASYVRMATEARTGPPQT</sequence>
<dbReference type="InterPro" id="IPR049052">
    <property type="entry name" value="nSTAND1"/>
</dbReference>
<dbReference type="AlphaFoldDB" id="A0A7W3PIS5"/>
<dbReference type="PANTHER" id="PTHR34301:SF8">
    <property type="entry name" value="ATPASE DOMAIN-CONTAINING PROTEIN"/>
    <property type="match status" value="1"/>
</dbReference>
<dbReference type="Pfam" id="PF20703">
    <property type="entry name" value="nSTAND1"/>
    <property type="match status" value="1"/>
</dbReference>
<dbReference type="GO" id="GO:0003677">
    <property type="term" value="F:DNA binding"/>
    <property type="evidence" value="ECO:0007669"/>
    <property type="project" value="UniProtKB-KW"/>
</dbReference>
<evidence type="ECO:0000259" key="1">
    <source>
        <dbReference type="Pfam" id="PF20703"/>
    </source>
</evidence>
<evidence type="ECO:0000313" key="5">
    <source>
        <dbReference type="Proteomes" id="UP000522688"/>
    </source>
</evidence>
<dbReference type="PANTHER" id="PTHR34301">
    <property type="entry name" value="DNA-BINDING PROTEIN-RELATED"/>
    <property type="match status" value="1"/>
</dbReference>
<evidence type="ECO:0000313" key="2">
    <source>
        <dbReference type="EMBL" id="GEK83350.1"/>
    </source>
</evidence>
<keyword evidence="2" id="KW-0238">DNA-binding</keyword>
<dbReference type="Proteomes" id="UP000522688">
    <property type="component" value="Unassembled WGS sequence"/>
</dbReference>
<dbReference type="Proteomes" id="UP000321154">
    <property type="component" value="Unassembled WGS sequence"/>
</dbReference>